<feature type="region of interest" description="Disordered" evidence="4">
    <location>
        <begin position="226"/>
        <end position="267"/>
    </location>
</feature>
<keyword evidence="3" id="KW-0804">Transcription</keyword>
<dbReference type="EMBL" id="SUNI01000038">
    <property type="protein sequence ID" value="TJZ89346.1"/>
    <property type="molecule type" value="Genomic_DNA"/>
</dbReference>
<evidence type="ECO:0000256" key="3">
    <source>
        <dbReference type="ARBA" id="ARBA00023163"/>
    </source>
</evidence>
<dbReference type="SMART" id="SM00345">
    <property type="entry name" value="HTH_GNTR"/>
    <property type="match status" value="1"/>
</dbReference>
<dbReference type="PANTHER" id="PTHR43537:SF5">
    <property type="entry name" value="UXU OPERON TRANSCRIPTIONAL REGULATOR"/>
    <property type="match status" value="1"/>
</dbReference>
<evidence type="ECO:0000256" key="1">
    <source>
        <dbReference type="ARBA" id="ARBA00023015"/>
    </source>
</evidence>
<reference evidence="6 7" key="1">
    <citation type="submission" date="2019-04" db="EMBL/GenBank/DDBJ databases">
        <authorList>
            <person name="Li J."/>
        </authorList>
    </citation>
    <scope>NUCLEOTIDE SEQUENCE [LARGE SCALE GENOMIC DNA]</scope>
    <source>
        <strain evidence="6 7">KCTC 42687</strain>
    </source>
</reference>
<feature type="compositionally biased region" description="Low complexity" evidence="4">
    <location>
        <begin position="246"/>
        <end position="259"/>
    </location>
</feature>
<dbReference type="RefSeq" id="WP_136887647.1">
    <property type="nucleotide sequence ID" value="NZ_SUNI01000038.1"/>
</dbReference>
<protein>
    <submittedName>
        <fullName evidence="6">GntR family transcriptional regulator</fullName>
    </submittedName>
</protein>
<name>A0A4U0R3Z3_9RHOB</name>
<evidence type="ECO:0000256" key="4">
    <source>
        <dbReference type="SAM" id="MobiDB-lite"/>
    </source>
</evidence>
<dbReference type="InterPro" id="IPR000524">
    <property type="entry name" value="Tscrpt_reg_HTH_GntR"/>
</dbReference>
<dbReference type="GO" id="GO:0003677">
    <property type="term" value="F:DNA binding"/>
    <property type="evidence" value="ECO:0007669"/>
    <property type="project" value="UniProtKB-KW"/>
</dbReference>
<organism evidence="6 7">
    <name type="scientific">Paracoccus gahaiensis</name>
    <dbReference type="NCBI Taxonomy" id="1706839"/>
    <lineage>
        <taxon>Bacteria</taxon>
        <taxon>Pseudomonadati</taxon>
        <taxon>Pseudomonadota</taxon>
        <taxon>Alphaproteobacteria</taxon>
        <taxon>Rhodobacterales</taxon>
        <taxon>Paracoccaceae</taxon>
        <taxon>Paracoccus</taxon>
    </lineage>
</organism>
<dbReference type="AlphaFoldDB" id="A0A4U0R3Z3"/>
<evidence type="ECO:0000313" key="7">
    <source>
        <dbReference type="Proteomes" id="UP000309747"/>
    </source>
</evidence>
<dbReference type="GO" id="GO:0003700">
    <property type="term" value="F:DNA-binding transcription factor activity"/>
    <property type="evidence" value="ECO:0007669"/>
    <property type="project" value="InterPro"/>
</dbReference>
<dbReference type="OrthoDB" id="8638122at2"/>
<feature type="domain" description="HTH gntR-type" evidence="5">
    <location>
        <begin position="24"/>
        <end position="82"/>
    </location>
</feature>
<dbReference type="SUPFAM" id="SSF46785">
    <property type="entry name" value="Winged helix' DNA-binding domain"/>
    <property type="match status" value="1"/>
</dbReference>
<dbReference type="InterPro" id="IPR036388">
    <property type="entry name" value="WH-like_DNA-bd_sf"/>
</dbReference>
<evidence type="ECO:0000313" key="6">
    <source>
        <dbReference type="EMBL" id="TJZ89346.1"/>
    </source>
</evidence>
<dbReference type="PANTHER" id="PTHR43537">
    <property type="entry name" value="TRANSCRIPTIONAL REGULATOR, GNTR FAMILY"/>
    <property type="match status" value="1"/>
</dbReference>
<sequence length="267" mass="28504">MYDKQSPFSVTKVPGRRDSLSDSAYATLRAAIIDCRISPGRAVSEAELSTRFAFGLAAVRAAVMRLTASGWIAPDGQRGSVILPVSAAHLADLNVSRQCLEPALLHQVPPSDLGKELRLHAAVHHAATAQGVGPNRHALLHHERAVLVLIAQAVAAPRIRGWLIDTWELCLRADCHLEQCFGISREPLSLPELAVAVAEGDAPATTALLKQMRHAFDLRVSRALARSATPLSPPPEPLKSQGRSKATPAAPRSEAAPRPRSTKGDPA</sequence>
<keyword evidence="7" id="KW-1185">Reference proteome</keyword>
<evidence type="ECO:0000256" key="2">
    <source>
        <dbReference type="ARBA" id="ARBA00023125"/>
    </source>
</evidence>
<dbReference type="Gene3D" id="1.10.10.10">
    <property type="entry name" value="Winged helix-like DNA-binding domain superfamily/Winged helix DNA-binding domain"/>
    <property type="match status" value="1"/>
</dbReference>
<dbReference type="Pfam" id="PF00392">
    <property type="entry name" value="GntR"/>
    <property type="match status" value="1"/>
</dbReference>
<comment type="caution">
    <text evidence="6">The sequence shown here is derived from an EMBL/GenBank/DDBJ whole genome shotgun (WGS) entry which is preliminary data.</text>
</comment>
<dbReference type="InterPro" id="IPR036390">
    <property type="entry name" value="WH_DNA-bd_sf"/>
</dbReference>
<proteinExistence type="predicted"/>
<gene>
    <name evidence="6" type="ORF">FA743_19015</name>
</gene>
<keyword evidence="2" id="KW-0238">DNA-binding</keyword>
<evidence type="ECO:0000259" key="5">
    <source>
        <dbReference type="SMART" id="SM00345"/>
    </source>
</evidence>
<accession>A0A4U0R3Z3</accession>
<keyword evidence="1" id="KW-0805">Transcription regulation</keyword>
<dbReference type="Proteomes" id="UP000309747">
    <property type="component" value="Unassembled WGS sequence"/>
</dbReference>